<keyword evidence="2" id="KW-0732">Signal</keyword>
<sequence length="230" mass="25046">MKTKIFLIITAIFIAAVSSACSSPNGLSRKSSLPLSETSTDSSSIRPYVHEKSKLNNITTEDCLVKNGIMPPHYFKSYSDPVDALVLLKSELYHTRSDYFGLIDSNLSNASIGSKILIRVAQERSESLLKDDIKNLLLLHSSQSEADSILSRIEFRKVPSTQSVTSLCEAFSDILTRNSDTSNSTLVGVNLDEISGNLAVTMTTEPAKHEIEMKYESAVSVSIGSHGGLL</sequence>
<comment type="caution">
    <text evidence="3">The sequence shown here is derived from an EMBL/GenBank/DDBJ whole genome shotgun (WGS) entry which is preliminary data.</text>
</comment>
<dbReference type="Proteomes" id="UP000578252">
    <property type="component" value="Unassembled WGS sequence"/>
</dbReference>
<organism evidence="3 4">
    <name type="scientific">Mobiluncus mulieris</name>
    <dbReference type="NCBI Taxonomy" id="2052"/>
    <lineage>
        <taxon>Bacteria</taxon>
        <taxon>Bacillati</taxon>
        <taxon>Actinomycetota</taxon>
        <taxon>Actinomycetes</taxon>
        <taxon>Actinomycetales</taxon>
        <taxon>Actinomycetaceae</taxon>
        <taxon>Mobiluncus</taxon>
    </lineage>
</organism>
<evidence type="ECO:0000313" key="3">
    <source>
        <dbReference type="EMBL" id="NMW64379.1"/>
    </source>
</evidence>
<protein>
    <recommendedName>
        <fullName evidence="5">Lipoprotein</fullName>
    </recommendedName>
</protein>
<accession>A0A7Y0TZW8</accession>
<dbReference type="RefSeq" id="WP_169771527.1">
    <property type="nucleotide sequence ID" value="NZ_JABCUR010000002.1"/>
</dbReference>
<evidence type="ECO:0000313" key="4">
    <source>
        <dbReference type="Proteomes" id="UP000578252"/>
    </source>
</evidence>
<dbReference type="EMBL" id="JABCUR010000002">
    <property type="protein sequence ID" value="NMW64379.1"/>
    <property type="molecule type" value="Genomic_DNA"/>
</dbReference>
<feature type="chain" id="PRO_5031249118" description="Lipoprotein" evidence="2">
    <location>
        <begin position="23"/>
        <end position="230"/>
    </location>
</feature>
<dbReference type="PROSITE" id="PS51257">
    <property type="entry name" value="PROKAR_LIPOPROTEIN"/>
    <property type="match status" value="1"/>
</dbReference>
<evidence type="ECO:0000256" key="1">
    <source>
        <dbReference type="SAM" id="MobiDB-lite"/>
    </source>
</evidence>
<gene>
    <name evidence="3" type="ORF">HHJ78_02245</name>
</gene>
<evidence type="ECO:0000256" key="2">
    <source>
        <dbReference type="SAM" id="SignalP"/>
    </source>
</evidence>
<evidence type="ECO:0008006" key="5">
    <source>
        <dbReference type="Google" id="ProtNLM"/>
    </source>
</evidence>
<feature type="signal peptide" evidence="2">
    <location>
        <begin position="1"/>
        <end position="22"/>
    </location>
</feature>
<reference evidence="3 4" key="1">
    <citation type="submission" date="2020-04" db="EMBL/GenBank/DDBJ databases">
        <title>Antimicrobial susceptibility and clonality of vaginal-derived multi-drug resistant Mobiluncus isolates in China.</title>
        <authorList>
            <person name="Zhang X."/>
        </authorList>
    </citation>
    <scope>NUCLEOTIDE SEQUENCE [LARGE SCALE GENOMIC DNA]</scope>
    <source>
        <strain evidence="3 4">13</strain>
    </source>
</reference>
<proteinExistence type="predicted"/>
<dbReference type="AlphaFoldDB" id="A0A7Y0TZW8"/>
<feature type="region of interest" description="Disordered" evidence="1">
    <location>
        <begin position="21"/>
        <end position="44"/>
    </location>
</feature>
<name>A0A7Y0TZW8_9ACTO</name>